<evidence type="ECO:0000256" key="4">
    <source>
        <dbReference type="ARBA" id="ARBA00022898"/>
    </source>
</evidence>
<dbReference type="InterPro" id="IPR015422">
    <property type="entry name" value="PyrdxlP-dep_Trfase_small"/>
</dbReference>
<reference evidence="8 9" key="1">
    <citation type="submission" date="2016-06" db="EMBL/GenBank/DDBJ databases">
        <authorList>
            <person name="Kjaerup R.B."/>
            <person name="Dalgaard T.S."/>
            <person name="Juul-Madsen H.R."/>
        </authorList>
    </citation>
    <scope>NUCLEOTIDE SEQUENCE [LARGE SCALE GENOMIC DNA]</scope>
</reference>
<keyword evidence="5 7" id="KW-0456">Lyase</keyword>
<evidence type="ECO:0000256" key="1">
    <source>
        <dbReference type="ARBA" id="ARBA00001933"/>
    </source>
</evidence>
<dbReference type="PRINTS" id="PR00800">
    <property type="entry name" value="YHDCRBOXLASE"/>
</dbReference>
<dbReference type="GO" id="GO:0005737">
    <property type="term" value="C:cytoplasm"/>
    <property type="evidence" value="ECO:0007669"/>
    <property type="project" value="TreeGrafter"/>
</dbReference>
<evidence type="ECO:0008006" key="10">
    <source>
        <dbReference type="Google" id="ProtNLM"/>
    </source>
</evidence>
<evidence type="ECO:0000256" key="6">
    <source>
        <dbReference type="PIRSR" id="PIRSR602129-50"/>
    </source>
</evidence>
<dbReference type="GO" id="GO:0016831">
    <property type="term" value="F:carboxy-lyase activity"/>
    <property type="evidence" value="ECO:0007669"/>
    <property type="project" value="UniProtKB-KW"/>
</dbReference>
<evidence type="ECO:0000256" key="3">
    <source>
        <dbReference type="ARBA" id="ARBA00022793"/>
    </source>
</evidence>
<dbReference type="PANTHER" id="PTHR11999:SF70">
    <property type="entry name" value="MIP05841P"/>
    <property type="match status" value="1"/>
</dbReference>
<dbReference type="InterPro" id="IPR002129">
    <property type="entry name" value="PyrdxlP-dep_de-COase"/>
</dbReference>
<dbReference type="GO" id="GO:0019752">
    <property type="term" value="P:carboxylic acid metabolic process"/>
    <property type="evidence" value="ECO:0007669"/>
    <property type="project" value="InterPro"/>
</dbReference>
<evidence type="ECO:0000313" key="9">
    <source>
        <dbReference type="Proteomes" id="UP000215127"/>
    </source>
</evidence>
<dbReference type="EMBL" id="LT853695">
    <property type="protein sequence ID" value="SMQ49532.1"/>
    <property type="molecule type" value="Genomic_DNA"/>
</dbReference>
<gene>
    <name evidence="8" type="ORF">ZT3D7_G4683</name>
</gene>
<dbReference type="STRING" id="1276538.A0A1X7RQ13"/>
<dbReference type="Pfam" id="PF00282">
    <property type="entry name" value="Pyridoxal_deC"/>
    <property type="match status" value="1"/>
</dbReference>
<keyword evidence="9" id="KW-1185">Reference proteome</keyword>
<evidence type="ECO:0000256" key="5">
    <source>
        <dbReference type="ARBA" id="ARBA00023239"/>
    </source>
</evidence>
<organism evidence="8 9">
    <name type="scientific">Zymoseptoria tritici (strain ST99CH_3D7)</name>
    <dbReference type="NCBI Taxonomy" id="1276538"/>
    <lineage>
        <taxon>Eukaryota</taxon>
        <taxon>Fungi</taxon>
        <taxon>Dikarya</taxon>
        <taxon>Ascomycota</taxon>
        <taxon>Pezizomycotina</taxon>
        <taxon>Dothideomycetes</taxon>
        <taxon>Dothideomycetidae</taxon>
        <taxon>Mycosphaerellales</taxon>
        <taxon>Mycosphaerellaceae</taxon>
        <taxon>Zymoseptoria</taxon>
    </lineage>
</organism>
<evidence type="ECO:0000256" key="7">
    <source>
        <dbReference type="RuleBase" id="RU000382"/>
    </source>
</evidence>
<dbReference type="PANTHER" id="PTHR11999">
    <property type="entry name" value="GROUP II PYRIDOXAL-5-PHOSPHATE DECARBOXYLASE"/>
    <property type="match status" value="1"/>
</dbReference>
<proteinExistence type="inferred from homology"/>
<keyword evidence="3" id="KW-0210">Decarboxylase</keyword>
<comment type="cofactor">
    <cofactor evidence="1 6 7">
        <name>pyridoxal 5'-phosphate</name>
        <dbReference type="ChEBI" id="CHEBI:597326"/>
    </cofactor>
</comment>
<feature type="modified residue" description="N6-(pyridoxal phosphate)lysine" evidence="6">
    <location>
        <position position="306"/>
    </location>
</feature>
<comment type="similarity">
    <text evidence="2 7">Belongs to the group II decarboxylase family.</text>
</comment>
<accession>A0A1X7RQ13</accession>
<dbReference type="Proteomes" id="UP000215127">
    <property type="component" value="Chromosome 4"/>
</dbReference>
<evidence type="ECO:0000256" key="2">
    <source>
        <dbReference type="ARBA" id="ARBA00009533"/>
    </source>
</evidence>
<dbReference type="GO" id="GO:0030170">
    <property type="term" value="F:pyridoxal phosphate binding"/>
    <property type="evidence" value="ECO:0007669"/>
    <property type="project" value="InterPro"/>
</dbReference>
<dbReference type="GO" id="GO:0006520">
    <property type="term" value="P:amino acid metabolic process"/>
    <property type="evidence" value="ECO:0007669"/>
    <property type="project" value="InterPro"/>
</dbReference>
<dbReference type="Gene3D" id="1.20.1340.10">
    <property type="entry name" value="dopa decarboxylase, N-terminal domain"/>
    <property type="match status" value="1"/>
</dbReference>
<dbReference type="SUPFAM" id="SSF53383">
    <property type="entry name" value="PLP-dependent transferases"/>
    <property type="match status" value="1"/>
</dbReference>
<dbReference type="AlphaFoldDB" id="A0A1X7RQ13"/>
<dbReference type="InterPro" id="IPR010977">
    <property type="entry name" value="Aromatic_deC"/>
</dbReference>
<dbReference type="Gene3D" id="3.40.640.10">
    <property type="entry name" value="Type I PLP-dependent aspartate aminotransferase-like (Major domain)"/>
    <property type="match status" value="1"/>
</dbReference>
<keyword evidence="4 6" id="KW-0663">Pyridoxal phosphate</keyword>
<dbReference type="InterPro" id="IPR015424">
    <property type="entry name" value="PyrdxlP-dep_Trfase"/>
</dbReference>
<protein>
    <recommendedName>
        <fullName evidence="10">Aromatic-L-amino-acid decarboxylase</fullName>
    </recommendedName>
</protein>
<dbReference type="InterPro" id="IPR015421">
    <property type="entry name" value="PyrdxlP-dep_Trfase_major"/>
</dbReference>
<dbReference type="InterPro" id="IPR021115">
    <property type="entry name" value="Pyridoxal-P_BS"/>
</dbReference>
<dbReference type="PROSITE" id="PS00392">
    <property type="entry name" value="DDC_GAD_HDC_YDC"/>
    <property type="match status" value="1"/>
</dbReference>
<name>A0A1X7RQ13_ZYMT9</name>
<dbReference type="Gene3D" id="3.90.1150.10">
    <property type="entry name" value="Aspartate Aminotransferase, domain 1"/>
    <property type="match status" value="1"/>
</dbReference>
<sequence length="507" mass="56164">MDSSTFRAAGHRAIEYIADYYEQLASGPVRSDVTPGFLLSKLPSEAPEKSEAWSAIESDLHHLIEPGLGHWMHPGFMAYFPASSSFEGILGELYSAAFNNPAFDWICSPSITELELAMGVWVGELLGLPPSFRGHASSVIQSTTTECLITTMCAARERMVNAIVAEGDYETERLRSDDVRNRLVVLSSSETHVSTRKAAKVVGVQHRSIPCDPSDGIALSGTQLQTAVDECLAEGMIPFYFTAAFGTTNSCAVDDFPGIARVKEKHPEIWIHVDAAYAGAALACEEFRPLASGMDQFDSFSVNMGKWLLTNLDCTMLFARNRSDIVCSMKNDCSILQNPVSTSQKTTDYRDLQLSMGRRFRSLKVWFVLRSFGKQRIQHHIRRHVEMASHFTDWVRQRPDLFALTTEPRFALNVIRVSDAAASRMGTDSSSATAKLYDVISQSRRFWLSKTTINGCVSIRIIAANSNSDLDTLRHVFEVLSEGTQSLLDQSAIRSDGEDDGKRCTPQ</sequence>
<evidence type="ECO:0000313" key="8">
    <source>
        <dbReference type="EMBL" id="SMQ49532.1"/>
    </source>
</evidence>